<keyword evidence="7" id="KW-1015">Disulfide bond</keyword>
<evidence type="ECO:0000256" key="2">
    <source>
        <dbReference type="ARBA" id="ARBA00022475"/>
    </source>
</evidence>
<evidence type="ECO:0000256" key="8">
    <source>
        <dbReference type="ARBA" id="ARBA00023170"/>
    </source>
</evidence>
<organism evidence="14">
    <name type="scientific">Capitella teleta</name>
    <name type="common">Polychaete worm</name>
    <dbReference type="NCBI Taxonomy" id="283909"/>
    <lineage>
        <taxon>Eukaryota</taxon>
        <taxon>Metazoa</taxon>
        <taxon>Spiralia</taxon>
        <taxon>Lophotrochozoa</taxon>
        <taxon>Annelida</taxon>
        <taxon>Polychaeta</taxon>
        <taxon>Sedentaria</taxon>
        <taxon>Scolecida</taxon>
        <taxon>Capitellidae</taxon>
        <taxon>Capitella</taxon>
    </lineage>
</organism>
<dbReference type="EnsemblMetazoa" id="CapteT19607">
    <property type="protein sequence ID" value="CapteP19607"/>
    <property type="gene ID" value="CapteG19607"/>
</dbReference>
<dbReference type="PROSITE" id="PS50262">
    <property type="entry name" value="G_PROTEIN_RECEP_F1_2"/>
    <property type="match status" value="1"/>
</dbReference>
<protein>
    <recommendedName>
        <fullName evidence="13">G-protein coupled receptors family 1 profile domain-containing protein</fullName>
    </recommendedName>
</protein>
<keyword evidence="10 11" id="KW-0807">Transducer</keyword>
<evidence type="ECO:0000313" key="15">
    <source>
        <dbReference type="EnsemblMetazoa" id="CapteP19607"/>
    </source>
</evidence>
<dbReference type="HOGENOM" id="CLU_009579_6_4_1"/>
<comment type="subcellular location">
    <subcellularLocation>
        <location evidence="1">Cell membrane</location>
        <topology evidence="1">Multi-pass membrane protein</topology>
    </subcellularLocation>
</comment>
<evidence type="ECO:0000256" key="6">
    <source>
        <dbReference type="ARBA" id="ARBA00023136"/>
    </source>
</evidence>
<evidence type="ECO:0000259" key="13">
    <source>
        <dbReference type="PROSITE" id="PS50262"/>
    </source>
</evidence>
<evidence type="ECO:0000256" key="12">
    <source>
        <dbReference type="SAM" id="Phobius"/>
    </source>
</evidence>
<dbReference type="FunCoup" id="R7TWZ7">
    <property type="interactions" value="195"/>
</dbReference>
<dbReference type="Gene3D" id="1.20.1070.10">
    <property type="entry name" value="Rhodopsin 7-helix transmembrane proteins"/>
    <property type="match status" value="1"/>
</dbReference>
<evidence type="ECO:0000256" key="4">
    <source>
        <dbReference type="ARBA" id="ARBA00022989"/>
    </source>
</evidence>
<feature type="transmembrane region" description="Helical" evidence="12">
    <location>
        <begin position="139"/>
        <end position="162"/>
    </location>
</feature>
<dbReference type="PRINTS" id="PR00237">
    <property type="entry name" value="GPCRRHODOPSN"/>
</dbReference>
<evidence type="ECO:0000256" key="10">
    <source>
        <dbReference type="ARBA" id="ARBA00023224"/>
    </source>
</evidence>
<evidence type="ECO:0000256" key="7">
    <source>
        <dbReference type="ARBA" id="ARBA00023157"/>
    </source>
</evidence>
<dbReference type="InterPro" id="IPR017452">
    <property type="entry name" value="GPCR_Rhodpsn_7TM"/>
</dbReference>
<keyword evidence="16" id="KW-1185">Reference proteome</keyword>
<evidence type="ECO:0000256" key="11">
    <source>
        <dbReference type="RuleBase" id="RU000688"/>
    </source>
</evidence>
<keyword evidence="5 11" id="KW-0297">G-protein coupled receptor</keyword>
<keyword evidence="9" id="KW-0325">Glycoprotein</keyword>
<dbReference type="CDD" id="cd15096">
    <property type="entry name" value="7tmA_AstA_R_insect"/>
    <property type="match status" value="1"/>
</dbReference>
<feature type="transmembrane region" description="Helical" evidence="12">
    <location>
        <begin position="191"/>
        <end position="215"/>
    </location>
</feature>
<feature type="transmembrane region" description="Helical" evidence="12">
    <location>
        <begin position="7"/>
        <end position="28"/>
    </location>
</feature>
<dbReference type="GO" id="GO:0005886">
    <property type="term" value="C:plasma membrane"/>
    <property type="evidence" value="ECO:0007669"/>
    <property type="project" value="UniProtKB-SubCell"/>
</dbReference>
<dbReference type="STRING" id="283909.R7TWZ7"/>
<keyword evidence="6 12" id="KW-0472">Membrane</keyword>
<dbReference type="PANTHER" id="PTHR45695:SF23">
    <property type="entry name" value="GALANIN-LIKE G-PROTEIN COUPLED RECEPTOR NPR-9"/>
    <property type="match status" value="1"/>
</dbReference>
<feature type="transmembrane region" description="Helical" evidence="12">
    <location>
        <begin position="227"/>
        <end position="250"/>
    </location>
</feature>
<dbReference type="PROSITE" id="PS00237">
    <property type="entry name" value="G_PROTEIN_RECEP_F1_1"/>
    <property type="match status" value="1"/>
</dbReference>
<keyword evidence="3 11" id="KW-0812">Transmembrane</keyword>
<sequence length="274" mass="31679">MRNSTNLLIINLAVADLLFIIICVPFTALNYATHWWPLGRIFCKVYQYSINVTAYASVYTLVLMSLDRYMAVVHPISSMTIRTEHNTSIVIVLSWILIVSVNIPVVFEYEVFLYEHNGEERTACVPPRFTHEELHYGRIFYGCFFVFAYVLPLTLVCILYGFMLKRLLYGVVPGCQQSAESMRSKRRVTRMVIIVVLIFALSWLPLQIVLMVQYFGSVPNSEFTFYAIKMASNCLMYANSCVNPFLYAFLSENFRKSFVRLLCCGNMADYQNHQ</sequence>
<dbReference type="InterPro" id="IPR000276">
    <property type="entry name" value="GPCR_Rhodpsn"/>
</dbReference>
<evidence type="ECO:0000256" key="9">
    <source>
        <dbReference type="ARBA" id="ARBA00023180"/>
    </source>
</evidence>
<reference evidence="16" key="1">
    <citation type="submission" date="2012-12" db="EMBL/GenBank/DDBJ databases">
        <authorList>
            <person name="Hellsten U."/>
            <person name="Grimwood J."/>
            <person name="Chapman J.A."/>
            <person name="Shapiro H."/>
            <person name="Aerts A."/>
            <person name="Otillar R.P."/>
            <person name="Terry A.Y."/>
            <person name="Boore J.L."/>
            <person name="Simakov O."/>
            <person name="Marletaz F."/>
            <person name="Cho S.-J."/>
            <person name="Edsinger-Gonzales E."/>
            <person name="Havlak P."/>
            <person name="Kuo D.-H."/>
            <person name="Larsson T."/>
            <person name="Lv J."/>
            <person name="Arendt D."/>
            <person name="Savage R."/>
            <person name="Osoegawa K."/>
            <person name="de Jong P."/>
            <person name="Lindberg D.R."/>
            <person name="Seaver E.C."/>
            <person name="Weisblat D.A."/>
            <person name="Putnam N.H."/>
            <person name="Grigoriev I.V."/>
            <person name="Rokhsar D.S."/>
        </authorList>
    </citation>
    <scope>NUCLEOTIDE SEQUENCE</scope>
    <source>
        <strain evidence="16">I ESC-2004</strain>
    </source>
</reference>
<reference evidence="15" key="3">
    <citation type="submission" date="2015-06" db="UniProtKB">
        <authorList>
            <consortium name="EnsemblMetazoa"/>
        </authorList>
    </citation>
    <scope>IDENTIFICATION</scope>
</reference>
<reference evidence="14 16" key="2">
    <citation type="journal article" date="2013" name="Nature">
        <title>Insights into bilaterian evolution from three spiralian genomes.</title>
        <authorList>
            <person name="Simakov O."/>
            <person name="Marletaz F."/>
            <person name="Cho S.J."/>
            <person name="Edsinger-Gonzales E."/>
            <person name="Havlak P."/>
            <person name="Hellsten U."/>
            <person name="Kuo D.H."/>
            <person name="Larsson T."/>
            <person name="Lv J."/>
            <person name="Arendt D."/>
            <person name="Savage R."/>
            <person name="Osoegawa K."/>
            <person name="de Jong P."/>
            <person name="Grimwood J."/>
            <person name="Chapman J.A."/>
            <person name="Shapiro H."/>
            <person name="Aerts A."/>
            <person name="Otillar R.P."/>
            <person name="Terry A.Y."/>
            <person name="Boore J.L."/>
            <person name="Grigoriev I.V."/>
            <person name="Lindberg D.R."/>
            <person name="Seaver E.C."/>
            <person name="Weisblat D.A."/>
            <person name="Putnam N.H."/>
            <person name="Rokhsar D.S."/>
        </authorList>
    </citation>
    <scope>NUCLEOTIDE SEQUENCE</scope>
    <source>
        <strain evidence="14 16">I ESC-2004</strain>
    </source>
</reference>
<evidence type="ECO:0000313" key="14">
    <source>
        <dbReference type="EMBL" id="ELT98433.1"/>
    </source>
</evidence>
<keyword evidence="8 11" id="KW-0675">Receptor</keyword>
<dbReference type="SUPFAM" id="SSF81321">
    <property type="entry name" value="Family A G protein-coupled receptor-like"/>
    <property type="match status" value="1"/>
</dbReference>
<dbReference type="OMA" id="ANDSMDY"/>
<dbReference type="AlphaFoldDB" id="R7TWZ7"/>
<accession>R7TWZ7</accession>
<keyword evidence="2" id="KW-1003">Cell membrane</keyword>
<dbReference type="PANTHER" id="PTHR45695">
    <property type="entry name" value="LEUCOKININ RECEPTOR-RELATED"/>
    <property type="match status" value="1"/>
</dbReference>
<dbReference type="EMBL" id="AMQN01002036">
    <property type="status" value="NOT_ANNOTATED_CDS"/>
    <property type="molecule type" value="Genomic_DNA"/>
</dbReference>
<evidence type="ECO:0000256" key="1">
    <source>
        <dbReference type="ARBA" id="ARBA00004651"/>
    </source>
</evidence>
<feature type="transmembrane region" description="Helical" evidence="12">
    <location>
        <begin position="48"/>
        <end position="66"/>
    </location>
</feature>
<dbReference type="Pfam" id="PF00001">
    <property type="entry name" value="7tm_1"/>
    <property type="match status" value="1"/>
</dbReference>
<dbReference type="GO" id="GO:0004930">
    <property type="term" value="F:G protein-coupled receptor activity"/>
    <property type="evidence" value="ECO:0007669"/>
    <property type="project" value="UniProtKB-KW"/>
</dbReference>
<name>R7TWZ7_CAPTE</name>
<comment type="similarity">
    <text evidence="11">Belongs to the G-protein coupled receptor 1 family.</text>
</comment>
<dbReference type="PRINTS" id="PR00663">
    <property type="entry name" value="GALANINR"/>
</dbReference>
<dbReference type="InterPro" id="IPR000405">
    <property type="entry name" value="Galanin_rcpt"/>
</dbReference>
<dbReference type="Proteomes" id="UP000014760">
    <property type="component" value="Unassembled WGS sequence"/>
</dbReference>
<evidence type="ECO:0000313" key="16">
    <source>
        <dbReference type="Proteomes" id="UP000014760"/>
    </source>
</evidence>
<keyword evidence="4 12" id="KW-1133">Transmembrane helix</keyword>
<dbReference type="EMBL" id="KB307920">
    <property type="protein sequence ID" value="ELT98433.1"/>
    <property type="molecule type" value="Genomic_DNA"/>
</dbReference>
<feature type="domain" description="G-protein coupled receptors family 1 profile" evidence="13">
    <location>
        <begin position="1"/>
        <end position="247"/>
    </location>
</feature>
<feature type="transmembrane region" description="Helical" evidence="12">
    <location>
        <begin position="87"/>
        <end position="107"/>
    </location>
</feature>
<evidence type="ECO:0000256" key="3">
    <source>
        <dbReference type="ARBA" id="ARBA00022692"/>
    </source>
</evidence>
<dbReference type="OrthoDB" id="2132067at2759"/>
<evidence type="ECO:0000256" key="5">
    <source>
        <dbReference type="ARBA" id="ARBA00023040"/>
    </source>
</evidence>
<proteinExistence type="inferred from homology"/>
<gene>
    <name evidence="14" type="ORF">CAPTEDRAFT_19607</name>
</gene>